<organism evidence="3 4">
    <name type="scientific">Pichia inconspicua</name>
    <dbReference type="NCBI Taxonomy" id="52247"/>
    <lineage>
        <taxon>Eukaryota</taxon>
        <taxon>Fungi</taxon>
        <taxon>Dikarya</taxon>
        <taxon>Ascomycota</taxon>
        <taxon>Saccharomycotina</taxon>
        <taxon>Pichiomycetes</taxon>
        <taxon>Pichiales</taxon>
        <taxon>Pichiaceae</taxon>
        <taxon>Pichia</taxon>
    </lineage>
</organism>
<comment type="caution">
    <text evidence="3">The sequence shown here is derived from an EMBL/GenBank/DDBJ whole genome shotgun (WGS) entry which is preliminary data.</text>
</comment>
<evidence type="ECO:0000256" key="2">
    <source>
        <dbReference type="SAM" id="Phobius"/>
    </source>
</evidence>
<feature type="compositionally biased region" description="Basic and acidic residues" evidence="1">
    <location>
        <begin position="116"/>
        <end position="131"/>
    </location>
</feature>
<keyword evidence="2" id="KW-0472">Membrane</keyword>
<dbReference type="AlphaFoldDB" id="A0A4T0WWN9"/>
<name>A0A4T0WWN9_9ASCO</name>
<evidence type="ECO:0000256" key="1">
    <source>
        <dbReference type="SAM" id="MobiDB-lite"/>
    </source>
</evidence>
<feature type="compositionally biased region" description="Low complexity" evidence="1">
    <location>
        <begin position="175"/>
        <end position="190"/>
    </location>
</feature>
<feature type="region of interest" description="Disordered" evidence="1">
    <location>
        <begin position="56"/>
        <end position="132"/>
    </location>
</feature>
<dbReference type="Proteomes" id="UP000307173">
    <property type="component" value="Unassembled WGS sequence"/>
</dbReference>
<evidence type="ECO:0000313" key="3">
    <source>
        <dbReference type="EMBL" id="TID15816.1"/>
    </source>
</evidence>
<feature type="region of interest" description="Disordered" evidence="1">
    <location>
        <begin position="167"/>
        <end position="190"/>
    </location>
</feature>
<reference evidence="3 4" key="1">
    <citation type="journal article" date="2019" name="Front. Genet.">
        <title>Whole-Genome Sequencing of the Opportunistic Yeast Pathogen Candida inconspicua Uncovers Its Hybrid Origin.</title>
        <authorList>
            <person name="Mixao V."/>
            <person name="Hansen A.P."/>
            <person name="Saus E."/>
            <person name="Boekhout T."/>
            <person name="Lass-Florl C."/>
            <person name="Gabaldon T."/>
        </authorList>
    </citation>
    <scope>NUCLEOTIDE SEQUENCE [LARGE SCALE GENOMIC DNA]</scope>
    <source>
        <strain evidence="3 4">CBS 180</strain>
    </source>
</reference>
<protein>
    <submittedName>
        <fullName evidence="3">Uncharacterized protein</fullName>
    </submittedName>
</protein>
<accession>A0A4T0WWN9</accession>
<feature type="compositionally biased region" description="Acidic residues" evidence="1">
    <location>
        <begin position="79"/>
        <end position="96"/>
    </location>
</feature>
<keyword evidence="2" id="KW-1133">Transmembrane helix</keyword>
<dbReference type="EMBL" id="SELW01000652">
    <property type="protein sequence ID" value="TID15816.1"/>
    <property type="molecule type" value="Genomic_DNA"/>
</dbReference>
<evidence type="ECO:0000313" key="4">
    <source>
        <dbReference type="Proteomes" id="UP000307173"/>
    </source>
</evidence>
<feature type="transmembrane region" description="Helical" evidence="2">
    <location>
        <begin position="142"/>
        <end position="162"/>
    </location>
</feature>
<sequence length="190" mass="20368">MEKAQWERVYEQAYRYYVEREYGKARVVLNGYIGKGGSGSGEIEELLEAITCAERNGRGLSDNDNNDDNKYNNDTDSVVFEDEDEEDADFYGDDDYCKEGGNGNKDGDTGATGIRGGDKGDSSREGGDTHGDTLTAGVTSTLIAGGIAVMAGAIAGAIALYLRSGKGRSTRDRNGYNSFSSRGRGGRSTY</sequence>
<keyword evidence="4" id="KW-1185">Reference proteome</keyword>
<proteinExistence type="predicted"/>
<keyword evidence="2" id="KW-0812">Transmembrane</keyword>
<gene>
    <name evidence="3" type="ORF">CANINC_004345</name>
</gene>